<dbReference type="PROSITE" id="PS50088">
    <property type="entry name" value="ANK_REPEAT"/>
    <property type="match status" value="1"/>
</dbReference>
<dbReference type="Gene3D" id="1.25.40.20">
    <property type="entry name" value="Ankyrin repeat-containing domain"/>
    <property type="match status" value="1"/>
</dbReference>
<proteinExistence type="predicted"/>
<protein>
    <submittedName>
        <fullName evidence="2">Ankyrin repeat and MYND domaincontaining protein 2like</fullName>
    </submittedName>
</protein>
<organism evidence="2 3">
    <name type="scientific">Caligus rogercresseyi</name>
    <name type="common">Sea louse</name>
    <dbReference type="NCBI Taxonomy" id="217165"/>
    <lineage>
        <taxon>Eukaryota</taxon>
        <taxon>Metazoa</taxon>
        <taxon>Ecdysozoa</taxon>
        <taxon>Arthropoda</taxon>
        <taxon>Crustacea</taxon>
        <taxon>Multicrustacea</taxon>
        <taxon>Hexanauplia</taxon>
        <taxon>Copepoda</taxon>
        <taxon>Siphonostomatoida</taxon>
        <taxon>Caligidae</taxon>
        <taxon>Caligus</taxon>
    </lineage>
</organism>
<dbReference type="EMBL" id="CP045890">
    <property type="protein sequence ID" value="QQP57045.1"/>
    <property type="molecule type" value="Genomic_DNA"/>
</dbReference>
<accession>A0A7T8KJD4</accession>
<dbReference type="InterPro" id="IPR036770">
    <property type="entry name" value="Ankyrin_rpt-contain_sf"/>
</dbReference>
<evidence type="ECO:0000256" key="1">
    <source>
        <dbReference type="PROSITE-ProRule" id="PRU00023"/>
    </source>
</evidence>
<feature type="repeat" description="ANK" evidence="1">
    <location>
        <begin position="45"/>
        <end position="77"/>
    </location>
</feature>
<dbReference type="Pfam" id="PF12796">
    <property type="entry name" value="Ank_2"/>
    <property type="match status" value="1"/>
</dbReference>
<reference evidence="3" key="1">
    <citation type="submission" date="2021-01" db="EMBL/GenBank/DDBJ databases">
        <title>Caligus Genome Assembly.</title>
        <authorList>
            <person name="Gallardo-Escarate C."/>
        </authorList>
    </citation>
    <scope>NUCLEOTIDE SEQUENCE [LARGE SCALE GENOMIC DNA]</scope>
</reference>
<evidence type="ECO:0000313" key="2">
    <source>
        <dbReference type="EMBL" id="QQP57045.1"/>
    </source>
</evidence>
<evidence type="ECO:0000313" key="3">
    <source>
        <dbReference type="Proteomes" id="UP000595437"/>
    </source>
</evidence>
<dbReference type="AlphaFoldDB" id="A0A7T8KJD4"/>
<gene>
    <name evidence="2" type="ORF">FKW44_001907</name>
</gene>
<dbReference type="Proteomes" id="UP000595437">
    <property type="component" value="Chromosome 1"/>
</dbReference>
<sequence>MEKPESAERIIQLIQENAETKEKALELVRGQFEIHGRSPDLQDASGMTLLMHAAWTDNLPLTAFLLSQGADPNGGADHEHGYKALHFAALKGCPIFVWRFLRRVRILEQLIRSSERLRKWLPLWGCMAPKLPSSLASTSITWF</sequence>
<name>A0A7T8KJD4_CALRO</name>
<keyword evidence="1" id="KW-0040">ANK repeat</keyword>
<dbReference type="SUPFAM" id="SSF48403">
    <property type="entry name" value="Ankyrin repeat"/>
    <property type="match status" value="1"/>
</dbReference>
<keyword evidence="3" id="KW-1185">Reference proteome</keyword>
<dbReference type="OrthoDB" id="10257049at2759"/>
<dbReference type="InterPro" id="IPR002110">
    <property type="entry name" value="Ankyrin_rpt"/>
</dbReference>